<evidence type="ECO:0000256" key="2">
    <source>
        <dbReference type="ARBA" id="ARBA00023157"/>
    </source>
</evidence>
<evidence type="ECO:0008006" key="6">
    <source>
        <dbReference type="Google" id="ProtNLM"/>
    </source>
</evidence>
<protein>
    <recommendedName>
        <fullName evidence="6">Pollen-specific protein C13</fullName>
    </recommendedName>
</protein>
<reference evidence="4 5" key="1">
    <citation type="journal article" date="2019" name="Nat. Plants">
        <title>Genome sequencing of Musa balbisiana reveals subgenome evolution and function divergence in polyploid bananas.</title>
        <authorList>
            <person name="Yao X."/>
        </authorList>
    </citation>
    <scope>NUCLEOTIDE SEQUENCE [LARGE SCALE GENOMIC DNA]</scope>
    <source>
        <strain evidence="5">cv. DH-PKW</strain>
        <tissue evidence="4">Leaves</tissue>
    </source>
</reference>
<sequence>MAKLRLLPVVAALCLALAGVALAAPKFVIQGRVYCDTCRAGFETVVSQYIPGAKVKLQCRHYETDSIEHTAEGVTDGTGTYNIEVEDNHEEEICEVSLVQSPVPGCSEVSGTRNRARVLVTGRNGLASDVRYANSLGFLKDEPLKECGLLLQQYALGVDG</sequence>
<comment type="similarity">
    <text evidence="1">Belongs to the Ole e I family.</text>
</comment>
<keyword evidence="5" id="KW-1185">Reference proteome</keyword>
<comment type="caution">
    <text evidence="4">The sequence shown here is derived from an EMBL/GenBank/DDBJ whole genome shotgun (WGS) entry which is preliminary data.</text>
</comment>
<dbReference type="PANTHER" id="PTHR31614:SF28">
    <property type="entry name" value="OS05G0220300 PROTEIN"/>
    <property type="match status" value="1"/>
</dbReference>
<dbReference type="EMBL" id="PYDT01000009">
    <property type="protein sequence ID" value="THU48948.1"/>
    <property type="molecule type" value="Genomic_DNA"/>
</dbReference>
<accession>A0A4S8IKH5</accession>
<dbReference type="PANTHER" id="PTHR31614">
    <property type="entry name" value="PROTEIN DOWNSTREAM OF FLC-RELATED"/>
    <property type="match status" value="1"/>
</dbReference>
<feature type="signal peptide" evidence="3">
    <location>
        <begin position="1"/>
        <end position="23"/>
    </location>
</feature>
<dbReference type="PROSITE" id="PS00925">
    <property type="entry name" value="OLEEI"/>
    <property type="match status" value="1"/>
</dbReference>
<proteinExistence type="inferred from homology"/>
<evidence type="ECO:0000313" key="5">
    <source>
        <dbReference type="Proteomes" id="UP000317650"/>
    </source>
</evidence>
<name>A0A4S8IKH5_MUSBA</name>
<organism evidence="4 5">
    <name type="scientific">Musa balbisiana</name>
    <name type="common">Banana</name>
    <dbReference type="NCBI Taxonomy" id="52838"/>
    <lineage>
        <taxon>Eukaryota</taxon>
        <taxon>Viridiplantae</taxon>
        <taxon>Streptophyta</taxon>
        <taxon>Embryophyta</taxon>
        <taxon>Tracheophyta</taxon>
        <taxon>Spermatophyta</taxon>
        <taxon>Magnoliopsida</taxon>
        <taxon>Liliopsida</taxon>
        <taxon>Zingiberales</taxon>
        <taxon>Musaceae</taxon>
        <taxon>Musa</taxon>
    </lineage>
</organism>
<feature type="chain" id="PRO_5020810747" description="Pollen-specific protein C13" evidence="3">
    <location>
        <begin position="24"/>
        <end position="160"/>
    </location>
</feature>
<dbReference type="Proteomes" id="UP000317650">
    <property type="component" value="Chromosome 6"/>
</dbReference>
<keyword evidence="2" id="KW-1015">Disulfide bond</keyword>
<dbReference type="InterPro" id="IPR006040">
    <property type="entry name" value="Allergen_Ole_e_I_CS"/>
</dbReference>
<dbReference type="AlphaFoldDB" id="A0A4S8IKH5"/>
<keyword evidence="3" id="KW-0732">Signal</keyword>
<dbReference type="GO" id="GO:0005615">
    <property type="term" value="C:extracellular space"/>
    <property type="evidence" value="ECO:0007669"/>
    <property type="project" value="InterPro"/>
</dbReference>
<dbReference type="Pfam" id="PF01190">
    <property type="entry name" value="Pollen_Ole_e_1"/>
    <property type="match status" value="1"/>
</dbReference>
<evidence type="ECO:0000256" key="1">
    <source>
        <dbReference type="ARBA" id="ARBA00010049"/>
    </source>
</evidence>
<gene>
    <name evidence="4" type="ORF">C4D60_Mb06t04370</name>
</gene>
<dbReference type="InterPro" id="IPR006041">
    <property type="entry name" value="Pollen_Ole_e1_allergen"/>
</dbReference>
<evidence type="ECO:0000313" key="4">
    <source>
        <dbReference type="EMBL" id="THU48948.1"/>
    </source>
</evidence>
<evidence type="ECO:0000256" key="3">
    <source>
        <dbReference type="SAM" id="SignalP"/>
    </source>
</evidence>